<gene>
    <name evidence="2" type="ORF">G5S32_14195</name>
</gene>
<feature type="transmembrane region" description="Helical" evidence="1">
    <location>
        <begin position="6"/>
        <end position="23"/>
    </location>
</feature>
<reference evidence="2 3" key="1">
    <citation type="submission" date="2020-02" db="EMBL/GenBank/DDBJ databases">
        <title>A complete genome of a marine bacterium Vibrio sp. ZWAL4003 isolated from the mangrove sediment with the ability to degrade polysaccharides.</title>
        <authorList>
            <person name="Wu J."/>
            <person name="Qu W."/>
            <person name="Zeng R."/>
        </authorList>
    </citation>
    <scope>NUCLEOTIDE SEQUENCE [LARGE SCALE GENOMIC DNA]</scope>
    <source>
        <strain evidence="2 3">ZWAL4003</strain>
    </source>
</reference>
<dbReference type="KEGG" id="vzi:G5S32_14195"/>
<keyword evidence="3" id="KW-1185">Reference proteome</keyword>
<keyword evidence="1" id="KW-0472">Membrane</keyword>
<evidence type="ECO:0000256" key="1">
    <source>
        <dbReference type="SAM" id="Phobius"/>
    </source>
</evidence>
<evidence type="ECO:0000313" key="3">
    <source>
        <dbReference type="Proteomes" id="UP000503003"/>
    </source>
</evidence>
<evidence type="ECO:0000313" key="2">
    <source>
        <dbReference type="EMBL" id="QIH43025.1"/>
    </source>
</evidence>
<protein>
    <submittedName>
        <fullName evidence="2">Uncharacterized protein</fullName>
    </submittedName>
</protein>
<dbReference type="RefSeq" id="WP_165312569.1">
    <property type="nucleotide sequence ID" value="NZ_CP049331.1"/>
</dbReference>
<sequence>MKYFKWFNILCFFILIIYVIYPIDRKASPVDGFFKRNEIIITKGEDRVALDTNADFMAADKKYTSIITVTDVDKKNQFSTFSIDGDIYSKNGLIISKTNKVEETVQINKQVIFTASSSPLVSQIQKSFLGIDIYRERRYQHIFINDFFCYYDVDKHIARCME</sequence>
<name>A0A6G7CLP1_9VIBR</name>
<keyword evidence="1" id="KW-1133">Transmembrane helix</keyword>
<keyword evidence="1" id="KW-0812">Transmembrane</keyword>
<organism evidence="2 3">
    <name type="scientific">Vibrio ziniensis</name>
    <dbReference type="NCBI Taxonomy" id="2711221"/>
    <lineage>
        <taxon>Bacteria</taxon>
        <taxon>Pseudomonadati</taxon>
        <taxon>Pseudomonadota</taxon>
        <taxon>Gammaproteobacteria</taxon>
        <taxon>Vibrionales</taxon>
        <taxon>Vibrionaceae</taxon>
        <taxon>Vibrio</taxon>
    </lineage>
</organism>
<dbReference type="EMBL" id="CP049331">
    <property type="protein sequence ID" value="QIH43025.1"/>
    <property type="molecule type" value="Genomic_DNA"/>
</dbReference>
<accession>A0A6G7CLP1</accession>
<dbReference type="Proteomes" id="UP000503003">
    <property type="component" value="Chromosome 1"/>
</dbReference>
<dbReference type="AlphaFoldDB" id="A0A6G7CLP1"/>
<proteinExistence type="predicted"/>